<dbReference type="GO" id="GO:0006006">
    <property type="term" value="P:glucose metabolic process"/>
    <property type="evidence" value="ECO:0007669"/>
    <property type="project" value="TreeGrafter"/>
</dbReference>
<feature type="active site" description="Proton acceptor" evidence="9">
    <location>
        <position position="344"/>
    </location>
</feature>
<evidence type="ECO:0000256" key="11">
    <source>
        <dbReference type="PIRSR" id="PIRSR005096-3"/>
    </source>
</evidence>
<sequence length="389" mass="41530">MSKISGLLLAAVAFGSVAAGSAEAATARRGTFGTLADGRPVASITLSNGRGVSATVLAYGAALQSVILPDRNGKKADVALGYDNLADYLKTPQYFGMTVGRFANRLAAGRFTIDGRAYQTPVNDGRNALHGGTVGFDKVLWDVVAVKGGPQASVTLRHVSRDGDQGYPGTMTIDATYSLDESNNLRIEYVARTDRTTIANITNHAYWNLSGEGSAGGAMGHQVTIPAETFLPTDDGAIPTGEFKPVAGTAFDFRQPHVVGDRVRNAGDQQIIWGRGYDHNFVVGREVTRDEHLMARVYDPASGRGFELWSNQPGVQFYSGNFLDGTSHGKSKKIYREGDAVVFEPQISPDSPNQKGFPSARLEPGQTYRNVMTYRLSSGTAAPSGQQGE</sequence>
<evidence type="ECO:0000256" key="3">
    <source>
        <dbReference type="ARBA" id="ARBA00006206"/>
    </source>
</evidence>
<gene>
    <name evidence="13" type="ORF">DVW87_06825</name>
</gene>
<feature type="chain" id="PRO_5016645219" description="Aldose 1-epimerase" evidence="12">
    <location>
        <begin position="25"/>
        <end position="389"/>
    </location>
</feature>
<keyword evidence="6 8" id="KW-0413">Isomerase</keyword>
<comment type="similarity">
    <text evidence="3 8">Belongs to the aldose epimerase family.</text>
</comment>
<evidence type="ECO:0000313" key="13">
    <source>
        <dbReference type="EMBL" id="RDE07331.1"/>
    </source>
</evidence>
<dbReference type="InterPro" id="IPR047215">
    <property type="entry name" value="Galactose_mutarotase-like"/>
</dbReference>
<dbReference type="InterPro" id="IPR018052">
    <property type="entry name" value="Ald1_epimerase_CS"/>
</dbReference>
<dbReference type="PANTHER" id="PTHR10091">
    <property type="entry name" value="ALDOSE-1-EPIMERASE"/>
    <property type="match status" value="1"/>
</dbReference>
<dbReference type="OrthoDB" id="9779408at2"/>
<feature type="binding site" evidence="10">
    <location>
        <position position="278"/>
    </location>
    <ligand>
        <name>beta-D-galactose</name>
        <dbReference type="ChEBI" id="CHEBI:27667"/>
    </ligand>
</feature>
<dbReference type="RefSeq" id="WP_114686911.1">
    <property type="nucleotide sequence ID" value="NZ_QQNB01000001.1"/>
</dbReference>
<evidence type="ECO:0000256" key="12">
    <source>
        <dbReference type="SAM" id="SignalP"/>
    </source>
</evidence>
<comment type="pathway">
    <text evidence="2 8">Carbohydrate metabolism; hexose metabolism.</text>
</comment>
<dbReference type="GO" id="GO:0030246">
    <property type="term" value="F:carbohydrate binding"/>
    <property type="evidence" value="ECO:0007669"/>
    <property type="project" value="InterPro"/>
</dbReference>
<keyword evidence="12" id="KW-0732">Signal</keyword>
<dbReference type="CDD" id="cd09019">
    <property type="entry name" value="galactose_mutarotase_like"/>
    <property type="match status" value="1"/>
</dbReference>
<feature type="binding site" evidence="11">
    <location>
        <begin position="204"/>
        <end position="206"/>
    </location>
    <ligand>
        <name>beta-D-galactose</name>
        <dbReference type="ChEBI" id="CHEBI:27667"/>
    </ligand>
</feature>
<evidence type="ECO:0000256" key="6">
    <source>
        <dbReference type="ARBA" id="ARBA00023235"/>
    </source>
</evidence>
<dbReference type="GO" id="GO:0004034">
    <property type="term" value="F:aldose 1-epimerase activity"/>
    <property type="evidence" value="ECO:0007669"/>
    <property type="project" value="UniProtKB-EC"/>
</dbReference>
<dbReference type="GO" id="GO:0005737">
    <property type="term" value="C:cytoplasm"/>
    <property type="evidence" value="ECO:0007669"/>
    <property type="project" value="TreeGrafter"/>
</dbReference>
<accession>A0A369W5H6</accession>
<dbReference type="EMBL" id="QQNB01000001">
    <property type="protein sequence ID" value="RDE07331.1"/>
    <property type="molecule type" value="Genomic_DNA"/>
</dbReference>
<evidence type="ECO:0000256" key="2">
    <source>
        <dbReference type="ARBA" id="ARBA00005028"/>
    </source>
</evidence>
<comment type="catalytic activity">
    <reaction evidence="1 8">
        <text>alpha-D-glucose = beta-D-glucose</text>
        <dbReference type="Rhea" id="RHEA:10264"/>
        <dbReference type="ChEBI" id="CHEBI:15903"/>
        <dbReference type="ChEBI" id="CHEBI:17925"/>
        <dbReference type="EC" id="5.1.3.3"/>
    </reaction>
</comment>
<dbReference type="AlphaFoldDB" id="A0A369W5H6"/>
<organism evidence="13 14">
    <name type="scientific">Sphingomonas aracearum</name>
    <dbReference type="NCBI Taxonomy" id="2283317"/>
    <lineage>
        <taxon>Bacteria</taxon>
        <taxon>Pseudomonadati</taxon>
        <taxon>Pseudomonadota</taxon>
        <taxon>Alphaproteobacteria</taxon>
        <taxon>Sphingomonadales</taxon>
        <taxon>Sphingomonadaceae</taxon>
        <taxon>Sphingomonas</taxon>
    </lineage>
</organism>
<dbReference type="Pfam" id="PF01263">
    <property type="entry name" value="Aldose_epim"/>
    <property type="match status" value="1"/>
</dbReference>
<evidence type="ECO:0000256" key="1">
    <source>
        <dbReference type="ARBA" id="ARBA00001614"/>
    </source>
</evidence>
<dbReference type="InterPro" id="IPR008183">
    <property type="entry name" value="Aldose_1/G6P_1-epimerase"/>
</dbReference>
<evidence type="ECO:0000313" key="14">
    <source>
        <dbReference type="Proteomes" id="UP000253918"/>
    </source>
</evidence>
<keyword evidence="14" id="KW-1185">Reference proteome</keyword>
<dbReference type="EC" id="5.1.3.3" evidence="4 8"/>
<dbReference type="PIRSF" id="PIRSF005096">
    <property type="entry name" value="GALM"/>
    <property type="match status" value="1"/>
</dbReference>
<dbReference type="InterPro" id="IPR014718">
    <property type="entry name" value="GH-type_carb-bd"/>
</dbReference>
<dbReference type="InterPro" id="IPR011013">
    <property type="entry name" value="Gal_mutarotase_sf_dom"/>
</dbReference>
<evidence type="ECO:0000256" key="9">
    <source>
        <dbReference type="PIRSR" id="PIRSR005096-1"/>
    </source>
</evidence>
<dbReference type="PROSITE" id="PS00545">
    <property type="entry name" value="ALDOSE_1_EPIMERASE"/>
    <property type="match status" value="1"/>
</dbReference>
<name>A0A369W5H6_9SPHN</name>
<feature type="binding site" evidence="11">
    <location>
        <begin position="104"/>
        <end position="105"/>
    </location>
    <ligand>
        <name>beta-D-galactose</name>
        <dbReference type="ChEBI" id="CHEBI:27667"/>
    </ligand>
</feature>
<dbReference type="GO" id="GO:0033499">
    <property type="term" value="P:galactose catabolic process via UDP-galactose, Leloir pathway"/>
    <property type="evidence" value="ECO:0007669"/>
    <property type="project" value="TreeGrafter"/>
</dbReference>
<evidence type="ECO:0000256" key="7">
    <source>
        <dbReference type="ARBA" id="ARBA00023277"/>
    </source>
</evidence>
<feature type="signal peptide" evidence="12">
    <location>
        <begin position="1"/>
        <end position="24"/>
    </location>
</feature>
<keyword evidence="7 8" id="KW-0119">Carbohydrate metabolism</keyword>
<dbReference type="SUPFAM" id="SSF74650">
    <property type="entry name" value="Galactose mutarotase-like"/>
    <property type="match status" value="1"/>
</dbReference>
<evidence type="ECO:0000256" key="4">
    <source>
        <dbReference type="ARBA" id="ARBA00013185"/>
    </source>
</evidence>
<protein>
    <recommendedName>
        <fullName evidence="5 8">Aldose 1-epimerase</fullName>
        <ecNumber evidence="4 8">5.1.3.3</ecNumber>
    </recommendedName>
</protein>
<dbReference type="PANTHER" id="PTHR10091:SF0">
    <property type="entry name" value="GALACTOSE MUTAROTASE"/>
    <property type="match status" value="1"/>
</dbReference>
<proteinExistence type="inferred from homology"/>
<dbReference type="NCBIfam" id="NF008277">
    <property type="entry name" value="PRK11055.1"/>
    <property type="match status" value="1"/>
</dbReference>
<reference evidence="13 14" key="1">
    <citation type="submission" date="2018-07" db="EMBL/GenBank/DDBJ databases">
        <title>a novel species of Sphingomonas isolated from the rhizosphere soil of Araceae plant.</title>
        <authorList>
            <person name="Zhiyong W."/>
            <person name="Qinglan Z."/>
            <person name="Zhiwei F."/>
            <person name="Ding X."/>
            <person name="Gejiao W."/>
            <person name="Shixue Z."/>
        </authorList>
    </citation>
    <scope>NUCLEOTIDE SEQUENCE [LARGE SCALE GENOMIC DNA]</scope>
    <source>
        <strain evidence="13 14">WZY 27</strain>
    </source>
</reference>
<dbReference type="UniPathway" id="UPA00242"/>
<dbReference type="Gene3D" id="2.70.98.10">
    <property type="match status" value="1"/>
</dbReference>
<evidence type="ECO:0000256" key="8">
    <source>
        <dbReference type="PIRNR" id="PIRNR005096"/>
    </source>
</evidence>
<dbReference type="Proteomes" id="UP000253918">
    <property type="component" value="Unassembled WGS sequence"/>
</dbReference>
<feature type="active site" description="Proton donor" evidence="9">
    <location>
        <position position="204"/>
    </location>
</feature>
<comment type="caution">
    <text evidence="13">The sequence shown here is derived from an EMBL/GenBank/DDBJ whole genome shotgun (WGS) entry which is preliminary data.</text>
</comment>
<dbReference type="InterPro" id="IPR015443">
    <property type="entry name" value="Aldose_1-epimerase"/>
</dbReference>
<evidence type="ECO:0000256" key="5">
    <source>
        <dbReference type="ARBA" id="ARBA00014165"/>
    </source>
</evidence>
<evidence type="ECO:0000256" key="10">
    <source>
        <dbReference type="PIRSR" id="PIRSR005096-2"/>
    </source>
</evidence>